<dbReference type="PANTHER" id="PTHR46797">
    <property type="entry name" value="HTH-TYPE TRANSCRIPTIONAL REGULATOR"/>
    <property type="match status" value="1"/>
</dbReference>
<organism evidence="3 4">
    <name type="scientific">Rhodobium gokarnense</name>
    <dbReference type="NCBI Taxonomy" id="364296"/>
    <lineage>
        <taxon>Bacteria</taxon>
        <taxon>Pseudomonadati</taxon>
        <taxon>Pseudomonadota</taxon>
        <taxon>Alphaproteobacteria</taxon>
        <taxon>Hyphomicrobiales</taxon>
        <taxon>Rhodobiaceae</taxon>
        <taxon>Rhodobium</taxon>
    </lineage>
</organism>
<proteinExistence type="predicted"/>
<dbReference type="SUPFAM" id="SSF47413">
    <property type="entry name" value="lambda repressor-like DNA-binding domains"/>
    <property type="match status" value="1"/>
</dbReference>
<dbReference type="Pfam" id="PF01381">
    <property type="entry name" value="HTH_3"/>
    <property type="match status" value="1"/>
</dbReference>
<dbReference type="PROSITE" id="PS50943">
    <property type="entry name" value="HTH_CROC1"/>
    <property type="match status" value="1"/>
</dbReference>
<dbReference type="InterPro" id="IPR010982">
    <property type="entry name" value="Lambda_DNA-bd_dom_sf"/>
</dbReference>
<reference evidence="4" key="1">
    <citation type="submission" date="2023-07" db="EMBL/GenBank/DDBJ databases">
        <title>Genome sequencing of Purple Non-Sulfur Bacteria from various extreme environments.</title>
        <authorList>
            <person name="Mayer M."/>
        </authorList>
    </citation>
    <scope>NUCLEOTIDE SEQUENCE [LARGE SCALE GENOMIC DNA]</scope>
    <source>
        <strain evidence="4">DSM 17935</strain>
    </source>
</reference>
<dbReference type="EMBL" id="JAOQNS010000002">
    <property type="protein sequence ID" value="MCW2306394.1"/>
    <property type="molecule type" value="Genomic_DNA"/>
</dbReference>
<evidence type="ECO:0000256" key="1">
    <source>
        <dbReference type="ARBA" id="ARBA00023125"/>
    </source>
</evidence>
<dbReference type="RefSeq" id="WP_264600064.1">
    <property type="nucleotide sequence ID" value="NZ_JAOQNS010000002.1"/>
</dbReference>
<gene>
    <name evidence="3" type="ORF">M2319_000713</name>
</gene>
<sequence length="120" mass="12525">MTKPLVSATPEGESLVTITASEYARLTARAQDIADAARAAEGRSGPALPADLARRVLAGDLHPLVAWRKAAGLTQAQLAERSGQRSATISDIEAGKVDPRLSTVKALAEALDLDIDDLVP</sequence>
<accession>A0ABT3H7N6</accession>
<dbReference type="Proteomes" id="UP001209755">
    <property type="component" value="Unassembled WGS sequence"/>
</dbReference>
<protein>
    <submittedName>
        <fullName evidence="3">DNA-binding XRE family transcriptional regulator</fullName>
    </submittedName>
</protein>
<evidence type="ECO:0000259" key="2">
    <source>
        <dbReference type="PROSITE" id="PS50943"/>
    </source>
</evidence>
<dbReference type="SMART" id="SM00530">
    <property type="entry name" value="HTH_XRE"/>
    <property type="match status" value="1"/>
</dbReference>
<name>A0ABT3H7N6_9HYPH</name>
<keyword evidence="1 3" id="KW-0238">DNA-binding</keyword>
<feature type="domain" description="HTH cro/C1-type" evidence="2">
    <location>
        <begin position="64"/>
        <end position="118"/>
    </location>
</feature>
<keyword evidence="4" id="KW-1185">Reference proteome</keyword>
<dbReference type="Gene3D" id="1.10.260.40">
    <property type="entry name" value="lambda repressor-like DNA-binding domains"/>
    <property type="match status" value="1"/>
</dbReference>
<dbReference type="CDD" id="cd00093">
    <property type="entry name" value="HTH_XRE"/>
    <property type="match status" value="1"/>
</dbReference>
<dbReference type="GO" id="GO:0003677">
    <property type="term" value="F:DNA binding"/>
    <property type="evidence" value="ECO:0007669"/>
    <property type="project" value="UniProtKB-KW"/>
</dbReference>
<dbReference type="InterPro" id="IPR050807">
    <property type="entry name" value="TransReg_Diox_bact_type"/>
</dbReference>
<evidence type="ECO:0000313" key="4">
    <source>
        <dbReference type="Proteomes" id="UP001209755"/>
    </source>
</evidence>
<dbReference type="InterPro" id="IPR001387">
    <property type="entry name" value="Cro/C1-type_HTH"/>
</dbReference>
<evidence type="ECO:0000313" key="3">
    <source>
        <dbReference type="EMBL" id="MCW2306394.1"/>
    </source>
</evidence>
<dbReference type="PANTHER" id="PTHR46797:SF1">
    <property type="entry name" value="METHYLPHOSPHONATE SYNTHASE"/>
    <property type="match status" value="1"/>
</dbReference>
<comment type="caution">
    <text evidence="3">The sequence shown here is derived from an EMBL/GenBank/DDBJ whole genome shotgun (WGS) entry which is preliminary data.</text>
</comment>